<evidence type="ECO:0000313" key="4">
    <source>
        <dbReference type="Proteomes" id="UP000823775"/>
    </source>
</evidence>
<evidence type="ECO:0000259" key="2">
    <source>
        <dbReference type="Pfam" id="PF24924"/>
    </source>
</evidence>
<dbReference type="EMBL" id="JACEIK010002946">
    <property type="protein sequence ID" value="MCD9639580.1"/>
    <property type="molecule type" value="Genomic_DNA"/>
</dbReference>
<name>A0ABS8UZM9_DATST</name>
<keyword evidence="4" id="KW-1185">Reference proteome</keyword>
<protein>
    <recommendedName>
        <fullName evidence="2">DUF7745 domain-containing protein</fullName>
    </recommendedName>
</protein>
<comment type="caution">
    <text evidence="3">The sequence shown here is derived from an EMBL/GenBank/DDBJ whole genome shotgun (WGS) entry which is preliminary data.</text>
</comment>
<sequence length="271" mass="31347">MEVDGWSGLIEHLLKDDEEEQALGIQNGRDDIGFHDMRLSIRNFRRNQTKEAWSKVLFELREGDVQWMFKNFISANVVVRGGRLPFLALMRIRGTLPYAPSRVLRQFGRKQNVPQVGDMGKYVIDYEEDAGEGRLAIKMERGLAYMLEETEKSLQIDRIERRIDEIDLEIAESLRALHKVPSPAQKENSEEIECLLHKFIDIIKVPENAASVEEDRGVSPERNKEEGRFRATPKDESFWPIIFTQGNGQITLKAHFRNYLWDPEVVSCSTI</sequence>
<gene>
    <name evidence="3" type="ORF">HAX54_024196</name>
</gene>
<reference evidence="3 4" key="1">
    <citation type="journal article" date="2021" name="BMC Genomics">
        <title>Datura genome reveals duplications of psychoactive alkaloid biosynthetic genes and high mutation rate following tissue culture.</title>
        <authorList>
            <person name="Rajewski A."/>
            <person name="Carter-House D."/>
            <person name="Stajich J."/>
            <person name="Litt A."/>
        </authorList>
    </citation>
    <scope>NUCLEOTIDE SEQUENCE [LARGE SCALE GENOMIC DNA]</scope>
    <source>
        <strain evidence="3">AR-01</strain>
    </source>
</reference>
<evidence type="ECO:0000256" key="1">
    <source>
        <dbReference type="SAM" id="MobiDB-lite"/>
    </source>
</evidence>
<organism evidence="3 4">
    <name type="scientific">Datura stramonium</name>
    <name type="common">Jimsonweed</name>
    <name type="synonym">Common thornapple</name>
    <dbReference type="NCBI Taxonomy" id="4076"/>
    <lineage>
        <taxon>Eukaryota</taxon>
        <taxon>Viridiplantae</taxon>
        <taxon>Streptophyta</taxon>
        <taxon>Embryophyta</taxon>
        <taxon>Tracheophyta</taxon>
        <taxon>Spermatophyta</taxon>
        <taxon>Magnoliopsida</taxon>
        <taxon>eudicotyledons</taxon>
        <taxon>Gunneridae</taxon>
        <taxon>Pentapetalae</taxon>
        <taxon>asterids</taxon>
        <taxon>lamiids</taxon>
        <taxon>Solanales</taxon>
        <taxon>Solanaceae</taxon>
        <taxon>Solanoideae</taxon>
        <taxon>Datureae</taxon>
        <taxon>Datura</taxon>
    </lineage>
</organism>
<accession>A0ABS8UZM9</accession>
<feature type="domain" description="DUF7745" evidence="2">
    <location>
        <begin position="44"/>
        <end position="110"/>
    </location>
</feature>
<feature type="compositionally biased region" description="Basic and acidic residues" evidence="1">
    <location>
        <begin position="213"/>
        <end position="230"/>
    </location>
</feature>
<evidence type="ECO:0000313" key="3">
    <source>
        <dbReference type="EMBL" id="MCD9639580.1"/>
    </source>
</evidence>
<dbReference type="InterPro" id="IPR056647">
    <property type="entry name" value="DUF7745"/>
</dbReference>
<proteinExistence type="predicted"/>
<feature type="region of interest" description="Disordered" evidence="1">
    <location>
        <begin position="211"/>
        <end position="230"/>
    </location>
</feature>
<dbReference type="Pfam" id="PF24924">
    <property type="entry name" value="DUF7745"/>
    <property type="match status" value="1"/>
</dbReference>
<dbReference type="Proteomes" id="UP000823775">
    <property type="component" value="Unassembled WGS sequence"/>
</dbReference>